<proteinExistence type="predicted"/>
<dbReference type="Proteomes" id="UP000199415">
    <property type="component" value="Unassembled WGS sequence"/>
</dbReference>
<accession>A0A1G7R975</accession>
<feature type="chain" id="PRO_5011609011" description="Lipoprotein" evidence="1">
    <location>
        <begin position="24"/>
        <end position="127"/>
    </location>
</feature>
<evidence type="ECO:0008006" key="4">
    <source>
        <dbReference type="Google" id="ProtNLM"/>
    </source>
</evidence>
<sequence>MRGMRAAALGVAGLLLAGCGTDAFDIQFPWSEAGEPETERFEQAGVDDEARQADLEACVDSARAQIARDQRIDRSTELGTTGTTSASGQTVELRQRMEDFGYEQRLNRLIADCMQRKGYTVTEAAGE</sequence>
<evidence type="ECO:0000313" key="2">
    <source>
        <dbReference type="EMBL" id="SDG07328.1"/>
    </source>
</evidence>
<keyword evidence="1" id="KW-0732">Signal</keyword>
<dbReference type="AlphaFoldDB" id="A0A1G7R975"/>
<protein>
    <recommendedName>
        <fullName evidence="4">Lipoprotein</fullName>
    </recommendedName>
</protein>
<name>A0A1G7R975_9PROT</name>
<dbReference type="OrthoDB" id="7362696at2"/>
<evidence type="ECO:0000313" key="3">
    <source>
        <dbReference type="Proteomes" id="UP000199415"/>
    </source>
</evidence>
<feature type="signal peptide" evidence="1">
    <location>
        <begin position="1"/>
        <end position="23"/>
    </location>
</feature>
<evidence type="ECO:0000256" key="1">
    <source>
        <dbReference type="SAM" id="SignalP"/>
    </source>
</evidence>
<gene>
    <name evidence="2" type="ORF">SAMN05216241_10543</name>
</gene>
<reference evidence="2 3" key="1">
    <citation type="submission" date="2016-10" db="EMBL/GenBank/DDBJ databases">
        <authorList>
            <person name="de Groot N.N."/>
        </authorList>
    </citation>
    <scope>NUCLEOTIDE SEQUENCE [LARGE SCALE GENOMIC DNA]</scope>
    <source>
        <strain evidence="2 3">DSM 25584</strain>
    </source>
</reference>
<organism evidence="2 3">
    <name type="scientific">Limimonas halophila</name>
    <dbReference type="NCBI Taxonomy" id="1082479"/>
    <lineage>
        <taxon>Bacteria</taxon>
        <taxon>Pseudomonadati</taxon>
        <taxon>Pseudomonadota</taxon>
        <taxon>Alphaproteobacteria</taxon>
        <taxon>Rhodospirillales</taxon>
        <taxon>Rhodovibrionaceae</taxon>
        <taxon>Limimonas</taxon>
    </lineage>
</organism>
<dbReference type="EMBL" id="FNCE01000005">
    <property type="protein sequence ID" value="SDG07328.1"/>
    <property type="molecule type" value="Genomic_DNA"/>
</dbReference>
<dbReference type="RefSeq" id="WP_143006202.1">
    <property type="nucleotide sequence ID" value="NZ_FNCE01000005.1"/>
</dbReference>
<keyword evidence="3" id="KW-1185">Reference proteome</keyword>
<dbReference type="PROSITE" id="PS51257">
    <property type="entry name" value="PROKAR_LIPOPROTEIN"/>
    <property type="match status" value="1"/>
</dbReference>